<dbReference type="PANTHER" id="PTHR43027">
    <property type="entry name" value="DOXORUBICIN RESISTANCE ABC TRANSPORTER PERMEASE PROTEIN DRRC-RELATED"/>
    <property type="match status" value="1"/>
</dbReference>
<evidence type="ECO:0000256" key="3">
    <source>
        <dbReference type="ARBA" id="ARBA00022989"/>
    </source>
</evidence>
<dbReference type="InterPro" id="IPR000412">
    <property type="entry name" value="ABC_2_transport"/>
</dbReference>
<keyword evidence="9" id="KW-1185">Reference proteome</keyword>
<accession>A0ABQ7FKG0</accession>
<feature type="transmembrane region" description="Helical" evidence="6">
    <location>
        <begin position="98"/>
        <end position="123"/>
    </location>
</feature>
<dbReference type="PIRSF" id="PIRSF006648">
    <property type="entry name" value="DrrB"/>
    <property type="match status" value="1"/>
</dbReference>
<keyword evidence="6" id="KW-1003">Cell membrane</keyword>
<evidence type="ECO:0000313" key="8">
    <source>
        <dbReference type="EMBL" id="KAF4408109.1"/>
    </source>
</evidence>
<comment type="caution">
    <text evidence="8">The sequence shown here is derived from an EMBL/GenBank/DDBJ whole genome shotgun (WGS) entry which is preliminary data.</text>
</comment>
<evidence type="ECO:0000259" key="7">
    <source>
        <dbReference type="PROSITE" id="PS51012"/>
    </source>
</evidence>
<evidence type="ECO:0000256" key="2">
    <source>
        <dbReference type="ARBA" id="ARBA00022692"/>
    </source>
</evidence>
<dbReference type="PANTHER" id="PTHR43027:SF2">
    <property type="entry name" value="TRANSPORT PERMEASE PROTEIN"/>
    <property type="match status" value="1"/>
</dbReference>
<keyword evidence="5" id="KW-0046">Antibiotic resistance</keyword>
<gene>
    <name evidence="8" type="ORF">GCU69_16130</name>
</gene>
<feature type="domain" description="ABC transmembrane type-2" evidence="7">
    <location>
        <begin position="19"/>
        <end position="245"/>
    </location>
</feature>
<evidence type="ECO:0000256" key="1">
    <source>
        <dbReference type="ARBA" id="ARBA00004141"/>
    </source>
</evidence>
<dbReference type="InterPro" id="IPR047817">
    <property type="entry name" value="ABC2_TM_bact-type"/>
</dbReference>
<dbReference type="PROSITE" id="PS51012">
    <property type="entry name" value="ABC_TM2"/>
    <property type="match status" value="1"/>
</dbReference>
<protein>
    <recommendedName>
        <fullName evidence="6">Transport permease protein</fullName>
    </recommendedName>
</protein>
<evidence type="ECO:0000256" key="4">
    <source>
        <dbReference type="ARBA" id="ARBA00023136"/>
    </source>
</evidence>
<name>A0ABQ7FKG0_9ACTN</name>
<evidence type="ECO:0000313" key="9">
    <source>
        <dbReference type="Proteomes" id="UP000621266"/>
    </source>
</evidence>
<dbReference type="Pfam" id="PF01061">
    <property type="entry name" value="ABC2_membrane"/>
    <property type="match status" value="1"/>
</dbReference>
<proteinExistence type="inferred from homology"/>
<feature type="transmembrane region" description="Helical" evidence="6">
    <location>
        <begin position="221"/>
        <end position="242"/>
    </location>
</feature>
<sequence>MLSGAVLRTEIRLMCREPGAIFWVVLFPTLLLSILGLIPGFREPDPKHGGLRVVDLYVPIAVLLSMITAGIQSMPTVLTGYRERGILRRLSTTPARPVSLLLAQITVHGAAIAVAAVLALAVGRIAFDVPLPEQPFGYALAFVLAALSALALGTVVSALSSTTKMSSVLGSIVFFPAMFTAGVWLPVQSMPETLQTIVEFSPLGAASQSLDQAMSGNWPDLAHLGVTGLWAALLIAVAARWFRWE</sequence>
<dbReference type="EMBL" id="WHPN01000291">
    <property type="protein sequence ID" value="KAF4408109.1"/>
    <property type="molecule type" value="Genomic_DNA"/>
</dbReference>
<feature type="transmembrane region" description="Helical" evidence="6">
    <location>
        <begin position="56"/>
        <end position="78"/>
    </location>
</feature>
<keyword evidence="3 6" id="KW-1133">Transmembrane helix</keyword>
<comment type="subcellular location">
    <subcellularLocation>
        <location evidence="6">Cell membrane</location>
        <topology evidence="6">Multi-pass membrane protein</topology>
    </subcellularLocation>
    <subcellularLocation>
        <location evidence="1">Membrane</location>
        <topology evidence="1">Multi-pass membrane protein</topology>
    </subcellularLocation>
</comment>
<feature type="transmembrane region" description="Helical" evidence="6">
    <location>
        <begin position="168"/>
        <end position="187"/>
    </location>
</feature>
<feature type="transmembrane region" description="Helical" evidence="6">
    <location>
        <begin position="135"/>
        <end position="156"/>
    </location>
</feature>
<keyword evidence="4 6" id="KW-0472">Membrane</keyword>
<evidence type="ECO:0000256" key="5">
    <source>
        <dbReference type="ARBA" id="ARBA00023251"/>
    </source>
</evidence>
<dbReference type="InterPro" id="IPR052902">
    <property type="entry name" value="ABC-2_transporter"/>
</dbReference>
<keyword evidence="2 6" id="KW-0812">Transmembrane</keyword>
<keyword evidence="6" id="KW-0813">Transport</keyword>
<organism evidence="8 9">
    <name type="scientific">Streptomyces lycii</name>
    <dbReference type="NCBI Taxonomy" id="2654337"/>
    <lineage>
        <taxon>Bacteria</taxon>
        <taxon>Bacillati</taxon>
        <taxon>Actinomycetota</taxon>
        <taxon>Actinomycetes</taxon>
        <taxon>Kitasatosporales</taxon>
        <taxon>Streptomycetaceae</taxon>
        <taxon>Streptomyces</taxon>
    </lineage>
</organism>
<feature type="transmembrane region" description="Helical" evidence="6">
    <location>
        <begin position="20"/>
        <end position="41"/>
    </location>
</feature>
<dbReference type="Proteomes" id="UP000621266">
    <property type="component" value="Unassembled WGS sequence"/>
</dbReference>
<dbReference type="PRINTS" id="PR00164">
    <property type="entry name" value="ABC2TRNSPORT"/>
</dbReference>
<comment type="similarity">
    <text evidence="6">Belongs to the ABC-2 integral membrane protein family.</text>
</comment>
<dbReference type="InterPro" id="IPR013525">
    <property type="entry name" value="ABC2_TM"/>
</dbReference>
<evidence type="ECO:0000256" key="6">
    <source>
        <dbReference type="RuleBase" id="RU361157"/>
    </source>
</evidence>
<reference evidence="8 9" key="1">
    <citation type="submission" date="2019-10" db="EMBL/GenBank/DDBJ databases">
        <title>Streptomyces tenebrisbrunneis sp.nov., an endogenous actinomycete isolated from of Lycium ruthenicum.</title>
        <authorList>
            <person name="Ma L."/>
        </authorList>
    </citation>
    <scope>NUCLEOTIDE SEQUENCE [LARGE SCALE GENOMIC DNA]</scope>
    <source>
        <strain evidence="8 9">TRM 66187</strain>
    </source>
</reference>